<dbReference type="EMBL" id="JAAIUW010000008">
    <property type="protein sequence ID" value="KAF7818310.1"/>
    <property type="molecule type" value="Genomic_DNA"/>
</dbReference>
<dbReference type="Proteomes" id="UP000634136">
    <property type="component" value="Unassembled WGS sequence"/>
</dbReference>
<reference evidence="1" key="1">
    <citation type="submission" date="2020-09" db="EMBL/GenBank/DDBJ databases">
        <title>Genome-Enabled Discovery of Anthraquinone Biosynthesis in Senna tora.</title>
        <authorList>
            <person name="Kang S.-H."/>
            <person name="Pandey R.P."/>
            <person name="Lee C.-M."/>
            <person name="Sim J.-S."/>
            <person name="Jeong J.-T."/>
            <person name="Choi B.-S."/>
            <person name="Jung M."/>
            <person name="Ginzburg D."/>
            <person name="Zhao K."/>
            <person name="Won S.Y."/>
            <person name="Oh T.-J."/>
            <person name="Yu Y."/>
            <person name="Kim N.-H."/>
            <person name="Lee O.R."/>
            <person name="Lee T.-H."/>
            <person name="Bashyal P."/>
            <person name="Kim T.-S."/>
            <person name="Lee W.-H."/>
            <person name="Kawkins C."/>
            <person name="Kim C.-K."/>
            <person name="Kim J.S."/>
            <person name="Ahn B.O."/>
            <person name="Rhee S.Y."/>
            <person name="Sohng J.K."/>
        </authorList>
    </citation>
    <scope>NUCLEOTIDE SEQUENCE</scope>
    <source>
        <tissue evidence="1">Leaf</tissue>
    </source>
</reference>
<comment type="caution">
    <text evidence="1">The sequence shown here is derived from an EMBL/GenBank/DDBJ whole genome shotgun (WGS) entry which is preliminary data.</text>
</comment>
<evidence type="ECO:0000313" key="2">
    <source>
        <dbReference type="Proteomes" id="UP000634136"/>
    </source>
</evidence>
<protein>
    <submittedName>
        <fullName evidence="1">Uncharacterized protein</fullName>
    </submittedName>
</protein>
<keyword evidence="2" id="KW-1185">Reference proteome</keyword>
<dbReference type="AlphaFoldDB" id="A0A834TAN4"/>
<proteinExistence type="predicted"/>
<sequence length="23" mass="2465">MAGHKGIFDISLSFLLEDSANAK</sequence>
<evidence type="ECO:0000313" key="1">
    <source>
        <dbReference type="EMBL" id="KAF7818310.1"/>
    </source>
</evidence>
<name>A0A834TAN4_9FABA</name>
<organism evidence="1 2">
    <name type="scientific">Senna tora</name>
    <dbReference type="NCBI Taxonomy" id="362788"/>
    <lineage>
        <taxon>Eukaryota</taxon>
        <taxon>Viridiplantae</taxon>
        <taxon>Streptophyta</taxon>
        <taxon>Embryophyta</taxon>
        <taxon>Tracheophyta</taxon>
        <taxon>Spermatophyta</taxon>
        <taxon>Magnoliopsida</taxon>
        <taxon>eudicotyledons</taxon>
        <taxon>Gunneridae</taxon>
        <taxon>Pentapetalae</taxon>
        <taxon>rosids</taxon>
        <taxon>fabids</taxon>
        <taxon>Fabales</taxon>
        <taxon>Fabaceae</taxon>
        <taxon>Caesalpinioideae</taxon>
        <taxon>Cassia clade</taxon>
        <taxon>Senna</taxon>
    </lineage>
</organism>
<gene>
    <name evidence="1" type="ORF">G2W53_023765</name>
</gene>
<accession>A0A834TAN4</accession>